<feature type="transmembrane region" description="Helical" evidence="2">
    <location>
        <begin position="68"/>
        <end position="90"/>
    </location>
</feature>
<accession>A0AAW7Z1Y0</accession>
<organism evidence="4 6">
    <name type="scientific">Alteromonas stellipolaris</name>
    <dbReference type="NCBI Taxonomy" id="233316"/>
    <lineage>
        <taxon>Bacteria</taxon>
        <taxon>Pseudomonadati</taxon>
        <taxon>Pseudomonadota</taxon>
        <taxon>Gammaproteobacteria</taxon>
        <taxon>Alteromonadales</taxon>
        <taxon>Alteromonadaceae</taxon>
        <taxon>Alteromonas/Salinimonas group</taxon>
        <taxon>Alteromonas</taxon>
    </lineage>
</organism>
<feature type="compositionally biased region" description="Low complexity" evidence="1">
    <location>
        <begin position="392"/>
        <end position="403"/>
    </location>
</feature>
<keyword evidence="2" id="KW-0472">Membrane</keyword>
<dbReference type="AlphaFoldDB" id="A0AAW7Z1Y0"/>
<feature type="region of interest" description="Disordered" evidence="1">
    <location>
        <begin position="383"/>
        <end position="403"/>
    </location>
</feature>
<proteinExistence type="predicted"/>
<dbReference type="EMBL" id="JAUOQI010000004">
    <property type="protein sequence ID" value="MDO6577272.1"/>
    <property type="molecule type" value="Genomic_DNA"/>
</dbReference>
<keyword evidence="2" id="KW-0812">Transmembrane</keyword>
<dbReference type="Proteomes" id="UP000056750">
    <property type="component" value="Chromosome"/>
</dbReference>
<keyword evidence="5" id="KW-1185">Reference proteome</keyword>
<dbReference type="RefSeq" id="WP_057791003.1">
    <property type="nucleotide sequence ID" value="NZ_CAXIBE010000028.1"/>
</dbReference>
<evidence type="ECO:0000313" key="3">
    <source>
        <dbReference type="EMBL" id="AMJ74867.1"/>
    </source>
</evidence>
<name>A0AAW7Z1Y0_9ALTE</name>
<reference evidence="4" key="2">
    <citation type="submission" date="2023-07" db="EMBL/GenBank/DDBJ databases">
        <title>Genome content predicts the carbon catabolic preferences of heterotrophic bacteria.</title>
        <authorList>
            <person name="Gralka M."/>
        </authorList>
    </citation>
    <scope>NUCLEOTIDE SEQUENCE</scope>
    <source>
        <strain evidence="4">F2M12</strain>
    </source>
</reference>
<feature type="transmembrane region" description="Helical" evidence="2">
    <location>
        <begin position="28"/>
        <end position="47"/>
    </location>
</feature>
<dbReference type="Proteomes" id="UP001170717">
    <property type="component" value="Unassembled WGS sequence"/>
</dbReference>
<protein>
    <submittedName>
        <fullName evidence="4">Uncharacterized protein</fullName>
    </submittedName>
</protein>
<keyword evidence="2" id="KW-1133">Transmembrane helix</keyword>
<evidence type="ECO:0000256" key="2">
    <source>
        <dbReference type="SAM" id="Phobius"/>
    </source>
</evidence>
<gene>
    <name evidence="3" type="ORF">AVL57_13380</name>
    <name evidence="4" type="ORF">Q4527_07700</name>
</gene>
<sequence length="468" mass="52199">MSNTSPSRGKGPFKHFLEWLDEAHVSQLTLSTILFGLISLVFFWLTLKWNLLPEDLMPSRLTQENTGLFDALGGWALGFAGALVAIRIAGLATNIQQNDSIREEIIHLNSSVEKISDINSKVTRSIYEAKRACTAVLLESEDILFELPEHLSNYHGHKPPPKSLELSPEVLSNLIGNLDGLISTIEEASRDFTFRSLFEFARSHPSDSGILLSEETQLDNFFTRKDTRDNMLNIVAEDEQMYDFIEQLNLSSKNLGLGISHLRSKNILMEYTADLKKLLGLVHSNDLEYSDAAWLLLGMFLLHDKVDVQGRTRVYNTGFLLISLVLGSLPNRVLLKKYLEAQLEETSMEYTRSGKKRLEGEVAKLSEQLYYLRGAEVTRTISYGSELETPTDNSSSGSADSESSSDLADVISLFKTCANKTDVLRVKSKVTGLNQTVYNNKYEDSLSASNSKSRDSGKEGSKSVESTN</sequence>
<reference evidence="3 5" key="1">
    <citation type="submission" date="2015-12" db="EMBL/GenBank/DDBJ databases">
        <title>Intraspecies pangenome expansion in the marine bacterium Alteromonas.</title>
        <authorList>
            <person name="Lopez-Perez M."/>
            <person name="Rodriguez-Valera F."/>
        </authorList>
    </citation>
    <scope>NUCLEOTIDE SEQUENCE [LARGE SCALE GENOMIC DNA]</scope>
    <source>
        <strain evidence="3 5">LMG 21861</strain>
    </source>
</reference>
<evidence type="ECO:0000313" key="5">
    <source>
        <dbReference type="Proteomes" id="UP000056750"/>
    </source>
</evidence>
<dbReference type="KEGG" id="asq:AVL57_13380"/>
<feature type="region of interest" description="Disordered" evidence="1">
    <location>
        <begin position="439"/>
        <end position="468"/>
    </location>
</feature>
<feature type="compositionally biased region" description="Basic and acidic residues" evidence="1">
    <location>
        <begin position="452"/>
        <end position="462"/>
    </location>
</feature>
<dbReference type="EMBL" id="CP013926">
    <property type="protein sequence ID" value="AMJ74867.1"/>
    <property type="molecule type" value="Genomic_DNA"/>
</dbReference>
<evidence type="ECO:0000313" key="4">
    <source>
        <dbReference type="EMBL" id="MDO6577272.1"/>
    </source>
</evidence>
<evidence type="ECO:0000313" key="6">
    <source>
        <dbReference type="Proteomes" id="UP001170717"/>
    </source>
</evidence>
<evidence type="ECO:0000256" key="1">
    <source>
        <dbReference type="SAM" id="MobiDB-lite"/>
    </source>
</evidence>